<sequence length="264" mass="28625">MSGQRCVITVDPQPEPAARLVVFPHAGGSSTTYRRWADLFSSDVELSVVEYPGHGSRMGEELVDDHAVIVEEVCAVLARSDAPTALFGHSMGALIAFEAARTLTAGGRPPIHLFISAAQTPPALDSWAHRTWTDEELAEEMLRFGGTPQEFLQDVDIYEAFIKILRCDYRLLDQYVYEPDPLLAMGITAFYGLADDYVTYEHVSGWRALTGAGFDTYPLAGGHFYDAASIPELCGAVESVLETLSGDSLIREPVGVLPLGGGTI</sequence>
<dbReference type="InterPro" id="IPR001031">
    <property type="entry name" value="Thioesterase"/>
</dbReference>
<dbReference type="PANTHER" id="PTHR11487">
    <property type="entry name" value="THIOESTERASE"/>
    <property type="match status" value="1"/>
</dbReference>
<dbReference type="Proteomes" id="UP001500751">
    <property type="component" value="Unassembled WGS sequence"/>
</dbReference>
<gene>
    <name evidence="3" type="ORF">GCM10009839_54480</name>
</gene>
<reference evidence="4" key="1">
    <citation type="journal article" date="2019" name="Int. J. Syst. Evol. Microbiol.">
        <title>The Global Catalogue of Microorganisms (GCM) 10K type strain sequencing project: providing services to taxonomists for standard genome sequencing and annotation.</title>
        <authorList>
            <consortium name="The Broad Institute Genomics Platform"/>
            <consortium name="The Broad Institute Genome Sequencing Center for Infectious Disease"/>
            <person name="Wu L."/>
            <person name="Ma J."/>
        </authorList>
    </citation>
    <scope>NUCLEOTIDE SEQUENCE [LARGE SCALE GENOMIC DNA]</scope>
    <source>
        <strain evidence="4">JCM 16014</strain>
    </source>
</reference>
<evidence type="ECO:0000313" key="4">
    <source>
        <dbReference type="Proteomes" id="UP001500751"/>
    </source>
</evidence>
<dbReference type="RefSeq" id="WP_344668505.1">
    <property type="nucleotide sequence ID" value="NZ_BAAAQN010000036.1"/>
</dbReference>
<comment type="caution">
    <text evidence="3">The sequence shown here is derived from an EMBL/GenBank/DDBJ whole genome shotgun (WGS) entry which is preliminary data.</text>
</comment>
<protein>
    <submittedName>
        <fullName evidence="3">Alpha/beta fold hydrolase</fullName>
    </submittedName>
</protein>
<organism evidence="3 4">
    <name type="scientific">Catenulispora yoronensis</name>
    <dbReference type="NCBI Taxonomy" id="450799"/>
    <lineage>
        <taxon>Bacteria</taxon>
        <taxon>Bacillati</taxon>
        <taxon>Actinomycetota</taxon>
        <taxon>Actinomycetes</taxon>
        <taxon>Catenulisporales</taxon>
        <taxon>Catenulisporaceae</taxon>
        <taxon>Catenulispora</taxon>
    </lineage>
</organism>
<dbReference type="EMBL" id="BAAAQN010000036">
    <property type="protein sequence ID" value="GAA2044094.1"/>
    <property type="molecule type" value="Genomic_DNA"/>
</dbReference>
<keyword evidence="4" id="KW-1185">Reference proteome</keyword>
<dbReference type="Gene3D" id="3.40.50.1820">
    <property type="entry name" value="alpha/beta hydrolase"/>
    <property type="match status" value="1"/>
</dbReference>
<evidence type="ECO:0000313" key="3">
    <source>
        <dbReference type="EMBL" id="GAA2044094.1"/>
    </source>
</evidence>
<comment type="similarity">
    <text evidence="1">Belongs to the thioesterase family.</text>
</comment>
<dbReference type="PANTHER" id="PTHR11487:SF0">
    <property type="entry name" value="S-ACYL FATTY ACID SYNTHASE THIOESTERASE, MEDIUM CHAIN"/>
    <property type="match status" value="1"/>
</dbReference>
<evidence type="ECO:0000256" key="1">
    <source>
        <dbReference type="ARBA" id="ARBA00007169"/>
    </source>
</evidence>
<name>A0ABP5GE70_9ACTN</name>
<dbReference type="GO" id="GO:0016787">
    <property type="term" value="F:hydrolase activity"/>
    <property type="evidence" value="ECO:0007669"/>
    <property type="project" value="UniProtKB-KW"/>
</dbReference>
<evidence type="ECO:0000259" key="2">
    <source>
        <dbReference type="Pfam" id="PF00975"/>
    </source>
</evidence>
<dbReference type="Pfam" id="PF00975">
    <property type="entry name" value="Thioesterase"/>
    <property type="match status" value="1"/>
</dbReference>
<dbReference type="SUPFAM" id="SSF53474">
    <property type="entry name" value="alpha/beta-Hydrolases"/>
    <property type="match status" value="1"/>
</dbReference>
<dbReference type="InterPro" id="IPR012223">
    <property type="entry name" value="TEII"/>
</dbReference>
<feature type="domain" description="Thioesterase" evidence="2">
    <location>
        <begin position="19"/>
        <end position="238"/>
    </location>
</feature>
<proteinExistence type="inferred from homology"/>
<accession>A0ABP5GE70</accession>
<dbReference type="InterPro" id="IPR029058">
    <property type="entry name" value="AB_hydrolase_fold"/>
</dbReference>
<keyword evidence="3" id="KW-0378">Hydrolase</keyword>